<comment type="subcellular location">
    <subcellularLocation>
        <location evidence="1">Membrane</location>
        <topology evidence="1">Multi-pass membrane protein</topology>
    </subcellularLocation>
</comment>
<dbReference type="Pfam" id="PF00083">
    <property type="entry name" value="Sugar_tr"/>
    <property type="match status" value="1"/>
</dbReference>
<evidence type="ECO:0000256" key="2">
    <source>
        <dbReference type="ARBA" id="ARBA00010992"/>
    </source>
</evidence>
<dbReference type="PANTHER" id="PTHR48022:SF3">
    <property type="entry name" value="HEXOSE TRANSPORTER PROTEIN (AFU_ORTHOLOGUE AFUA_8G04480)-RELATED"/>
    <property type="match status" value="1"/>
</dbReference>
<evidence type="ECO:0000259" key="9">
    <source>
        <dbReference type="PROSITE" id="PS50850"/>
    </source>
</evidence>
<evidence type="ECO:0000256" key="1">
    <source>
        <dbReference type="ARBA" id="ARBA00004141"/>
    </source>
</evidence>
<dbReference type="Gene3D" id="1.20.1250.20">
    <property type="entry name" value="MFS general substrate transporter like domains"/>
    <property type="match status" value="1"/>
</dbReference>
<dbReference type="EMBL" id="PDLN01000014">
    <property type="protein sequence ID" value="RDW66628.1"/>
    <property type="molecule type" value="Genomic_DNA"/>
</dbReference>
<dbReference type="Proteomes" id="UP000256328">
    <property type="component" value="Unassembled WGS sequence"/>
</dbReference>
<keyword evidence="11" id="KW-1185">Reference proteome</keyword>
<feature type="transmembrane region" description="Helical" evidence="8">
    <location>
        <begin position="93"/>
        <end position="111"/>
    </location>
</feature>
<accession>A0A3D8QY72</accession>
<dbReference type="PROSITE" id="PS50850">
    <property type="entry name" value="MFS"/>
    <property type="match status" value="1"/>
</dbReference>
<evidence type="ECO:0000256" key="8">
    <source>
        <dbReference type="SAM" id="Phobius"/>
    </source>
</evidence>
<dbReference type="NCBIfam" id="TIGR00879">
    <property type="entry name" value="SP"/>
    <property type="match status" value="1"/>
</dbReference>
<feature type="domain" description="Major facilitator superfamily (MFS) profile" evidence="9">
    <location>
        <begin position="24"/>
        <end position="461"/>
    </location>
</feature>
<dbReference type="InterPro" id="IPR003663">
    <property type="entry name" value="Sugar/inositol_transpt"/>
</dbReference>
<name>A0A3D8QY72_9HELO</name>
<feature type="transmembrane region" description="Helical" evidence="8">
    <location>
        <begin position="338"/>
        <end position="359"/>
    </location>
</feature>
<feature type="transmembrane region" description="Helical" evidence="8">
    <location>
        <begin position="371"/>
        <end position="397"/>
    </location>
</feature>
<sequence>MSSAPPDDGIPWYKKSHLRRLNFSIATLVLFSASSGYDGSLMNGLQALPQWQEFMGNPSGAWLGFINASASLGTFTAYPCVAWVCNKYGRKRSIAIGYIFVILGTVLQTTAKSSGQFVVARYCIGQASAWWGGSAPLLITEIAYPSHRGILTAMYNTGWYVGSLLAAWITFGTRNYANSWAWRIPSVAQIFIPAIQILGFLMAPESPRFHTAKGEMEAARQILTKYHAGGEDTELVRYEMAEIEHSIVTEQESNRSSSYMDMFKTPGNRRRLYISVTLGIAAQWNGVGVVSYYLSLVLETAGIKDLTQQTTINGCLQIWNLIFAVGAAFSVDRIGRRSLWLTSCMGMLASYILITALSGSFATTGSAPTGIAVIPCLFVYYAFYDIAFTPILVSYIAEIWTYQLRAKGMAVMQCVTYIAIFFNTFVNPIGLGSIGWKYYIVFAVILVFITINAYFFYPETGGHSLEEIALIFDGPSSSAPRREFVETLHHKGDLEDYSHVEKA</sequence>
<dbReference type="PANTHER" id="PTHR48022">
    <property type="entry name" value="PLASTIDIC GLUCOSE TRANSPORTER 4"/>
    <property type="match status" value="1"/>
</dbReference>
<comment type="similarity">
    <text evidence="2 7">Belongs to the major facilitator superfamily. Sugar transporter (TC 2.A.1.1) family.</text>
</comment>
<evidence type="ECO:0000313" key="10">
    <source>
        <dbReference type="EMBL" id="RDW66628.1"/>
    </source>
</evidence>
<dbReference type="InterPro" id="IPR020846">
    <property type="entry name" value="MFS_dom"/>
</dbReference>
<evidence type="ECO:0000256" key="4">
    <source>
        <dbReference type="ARBA" id="ARBA00022692"/>
    </source>
</evidence>
<feature type="transmembrane region" description="Helical" evidence="8">
    <location>
        <begin position="60"/>
        <end position="81"/>
    </location>
</feature>
<protein>
    <recommendedName>
        <fullName evidence="9">Major facilitator superfamily (MFS) profile domain-containing protein</fullName>
    </recommendedName>
</protein>
<dbReference type="GO" id="GO:0005351">
    <property type="term" value="F:carbohydrate:proton symporter activity"/>
    <property type="evidence" value="ECO:0007669"/>
    <property type="project" value="TreeGrafter"/>
</dbReference>
<gene>
    <name evidence="10" type="ORF">BP5796_09377</name>
</gene>
<evidence type="ECO:0000256" key="7">
    <source>
        <dbReference type="RuleBase" id="RU003346"/>
    </source>
</evidence>
<evidence type="ECO:0000256" key="5">
    <source>
        <dbReference type="ARBA" id="ARBA00022989"/>
    </source>
</evidence>
<feature type="transmembrane region" description="Helical" evidence="8">
    <location>
        <begin position="272"/>
        <end position="294"/>
    </location>
</feature>
<keyword evidence="3 7" id="KW-0813">Transport</keyword>
<organism evidence="10 11">
    <name type="scientific">Coleophoma crateriformis</name>
    <dbReference type="NCBI Taxonomy" id="565419"/>
    <lineage>
        <taxon>Eukaryota</taxon>
        <taxon>Fungi</taxon>
        <taxon>Dikarya</taxon>
        <taxon>Ascomycota</taxon>
        <taxon>Pezizomycotina</taxon>
        <taxon>Leotiomycetes</taxon>
        <taxon>Helotiales</taxon>
        <taxon>Dermateaceae</taxon>
        <taxon>Coleophoma</taxon>
    </lineage>
</organism>
<dbReference type="PROSITE" id="PS00216">
    <property type="entry name" value="SUGAR_TRANSPORT_1"/>
    <property type="match status" value="1"/>
</dbReference>
<dbReference type="GO" id="GO:0016020">
    <property type="term" value="C:membrane"/>
    <property type="evidence" value="ECO:0007669"/>
    <property type="project" value="UniProtKB-SubCell"/>
</dbReference>
<evidence type="ECO:0000256" key="3">
    <source>
        <dbReference type="ARBA" id="ARBA00022448"/>
    </source>
</evidence>
<dbReference type="SUPFAM" id="SSF103473">
    <property type="entry name" value="MFS general substrate transporter"/>
    <property type="match status" value="1"/>
</dbReference>
<proteinExistence type="inferred from homology"/>
<dbReference type="InterPro" id="IPR005829">
    <property type="entry name" value="Sugar_transporter_CS"/>
</dbReference>
<feature type="transmembrane region" description="Helical" evidence="8">
    <location>
        <begin position="21"/>
        <end position="40"/>
    </location>
</feature>
<feature type="transmembrane region" description="Helical" evidence="8">
    <location>
        <begin position="409"/>
        <end position="426"/>
    </location>
</feature>
<dbReference type="OrthoDB" id="6133115at2759"/>
<feature type="transmembrane region" description="Helical" evidence="8">
    <location>
        <begin position="438"/>
        <end position="457"/>
    </location>
</feature>
<feature type="transmembrane region" description="Helical" evidence="8">
    <location>
        <begin position="314"/>
        <end position="331"/>
    </location>
</feature>
<dbReference type="InterPro" id="IPR050360">
    <property type="entry name" value="MFS_Sugar_Transporters"/>
</dbReference>
<comment type="caution">
    <text evidence="10">The sequence shown here is derived from an EMBL/GenBank/DDBJ whole genome shotgun (WGS) entry which is preliminary data.</text>
</comment>
<dbReference type="FunFam" id="1.20.1250.20:FF:000117">
    <property type="entry name" value="MFS hexose transporter"/>
    <property type="match status" value="1"/>
</dbReference>
<keyword evidence="4 8" id="KW-0812">Transmembrane</keyword>
<evidence type="ECO:0000313" key="11">
    <source>
        <dbReference type="Proteomes" id="UP000256328"/>
    </source>
</evidence>
<feature type="transmembrane region" description="Helical" evidence="8">
    <location>
        <begin position="151"/>
        <end position="171"/>
    </location>
</feature>
<evidence type="ECO:0000256" key="6">
    <source>
        <dbReference type="ARBA" id="ARBA00023136"/>
    </source>
</evidence>
<keyword evidence="5 8" id="KW-1133">Transmembrane helix</keyword>
<dbReference type="InterPro" id="IPR036259">
    <property type="entry name" value="MFS_trans_sf"/>
</dbReference>
<dbReference type="InterPro" id="IPR005828">
    <property type="entry name" value="MFS_sugar_transport-like"/>
</dbReference>
<keyword evidence="6 8" id="KW-0472">Membrane</keyword>
<dbReference type="AlphaFoldDB" id="A0A3D8QY72"/>
<reference evidence="10 11" key="1">
    <citation type="journal article" date="2018" name="IMA Fungus">
        <title>IMA Genome-F 9: Draft genome sequence of Annulohypoxylon stygium, Aspergillus mulundensis, Berkeleyomyces basicola (syn. Thielaviopsis basicola), Ceratocystis smalleyi, two Cercospora beticola strains, Coleophoma cylindrospora, Fusarium fracticaudum, Phialophora cf. hyalina, and Morchella septimelata.</title>
        <authorList>
            <person name="Wingfield B.D."/>
            <person name="Bills G.F."/>
            <person name="Dong Y."/>
            <person name="Huang W."/>
            <person name="Nel W.J."/>
            <person name="Swalarsk-Parry B.S."/>
            <person name="Vaghefi N."/>
            <person name="Wilken P.M."/>
            <person name="An Z."/>
            <person name="de Beer Z.W."/>
            <person name="De Vos L."/>
            <person name="Chen L."/>
            <person name="Duong T.A."/>
            <person name="Gao Y."/>
            <person name="Hammerbacher A."/>
            <person name="Kikkert J.R."/>
            <person name="Li Y."/>
            <person name="Li H."/>
            <person name="Li K."/>
            <person name="Li Q."/>
            <person name="Liu X."/>
            <person name="Ma X."/>
            <person name="Naidoo K."/>
            <person name="Pethybridge S.J."/>
            <person name="Sun J."/>
            <person name="Steenkamp E.T."/>
            <person name="van der Nest M.A."/>
            <person name="van Wyk S."/>
            <person name="Wingfield M.J."/>
            <person name="Xiong C."/>
            <person name="Yue Q."/>
            <person name="Zhang X."/>
        </authorList>
    </citation>
    <scope>NUCLEOTIDE SEQUENCE [LARGE SCALE GENOMIC DNA]</scope>
    <source>
        <strain evidence="10 11">BP5796</strain>
    </source>
</reference>